<name>A0AAW4PTL9_9EURY</name>
<dbReference type="Pfam" id="PF20127">
    <property type="entry name" value="DUF6517"/>
    <property type="match status" value="1"/>
</dbReference>
<organism evidence="1 2">
    <name type="scientific">Haloarcula rubra</name>
    <dbReference type="NCBI Taxonomy" id="2487747"/>
    <lineage>
        <taxon>Archaea</taxon>
        <taxon>Methanobacteriati</taxon>
        <taxon>Methanobacteriota</taxon>
        <taxon>Stenosarchaea group</taxon>
        <taxon>Halobacteria</taxon>
        <taxon>Halobacteriales</taxon>
        <taxon>Haloarculaceae</taxon>
        <taxon>Haloarcula</taxon>
    </lineage>
</organism>
<evidence type="ECO:0000313" key="2">
    <source>
        <dbReference type="Proteomes" id="UP001430377"/>
    </source>
</evidence>
<accession>A0AAW4PTL9</accession>
<dbReference type="RefSeq" id="WP_220619548.1">
    <property type="nucleotide sequence ID" value="NZ_RKLR01000007.1"/>
</dbReference>
<reference evidence="1 2" key="1">
    <citation type="submission" date="2021-06" db="EMBL/GenBank/DDBJ databases">
        <title>Halomicroarcula sp. a new haloarchaeum isolated from saline soil.</title>
        <authorList>
            <person name="Duran-Viseras A."/>
            <person name="Sanchez-Porro C."/>
            <person name="Ventosa A."/>
        </authorList>
    </citation>
    <scope>NUCLEOTIDE SEQUENCE [LARGE SCALE GENOMIC DNA]</scope>
    <source>
        <strain evidence="1 2">F13</strain>
    </source>
</reference>
<evidence type="ECO:0000313" key="1">
    <source>
        <dbReference type="EMBL" id="MBX0324595.1"/>
    </source>
</evidence>
<keyword evidence="2" id="KW-1185">Reference proteome</keyword>
<gene>
    <name evidence="1" type="ORF">EGH21_16320</name>
</gene>
<dbReference type="EMBL" id="RKLR01000007">
    <property type="protein sequence ID" value="MBX0324595.1"/>
    <property type="molecule type" value="Genomic_DNA"/>
</dbReference>
<dbReference type="AlphaFoldDB" id="A0AAW4PTL9"/>
<dbReference type="Proteomes" id="UP001430377">
    <property type="component" value="Unassembled WGS sequence"/>
</dbReference>
<dbReference type="InterPro" id="IPR045396">
    <property type="entry name" value="DUF6517"/>
</dbReference>
<comment type="caution">
    <text evidence="1">The sequence shown here is derived from an EMBL/GenBank/DDBJ whole genome shotgun (WGS) entry which is preliminary data.</text>
</comment>
<dbReference type="PROSITE" id="PS51257">
    <property type="entry name" value="PROKAR_LIPOPROTEIN"/>
    <property type="match status" value="1"/>
</dbReference>
<evidence type="ECO:0008006" key="3">
    <source>
        <dbReference type="Google" id="ProtNLM"/>
    </source>
</evidence>
<proteinExistence type="predicted"/>
<protein>
    <recommendedName>
        <fullName evidence="3">DUF1795 domain-containing protein</fullName>
    </recommendedName>
</protein>
<sequence length="211" mass="22454">MRKPLLSALVALLVVSAGCTGLITGETVAFESEPATVEDSARASSGYELTNSTEQNITRQVTFAGQDRTIRVVNHVQQYQRGVDLGPLGSIPLAQFVVVSTPGANVAGQTLNPAAQWSNRRVVEQLASRTGSVNDVQSEGNRTAEILGEPRDVGMFSGTVTVQGQEIDVTMHVASFEHEGDVLVVLAVHPDQINERARVDTMFGGITHSGD</sequence>